<dbReference type="RefSeq" id="XP_040618388.1">
    <property type="nucleotide sequence ID" value="XM_040759024.1"/>
</dbReference>
<keyword evidence="1" id="KW-0808">Transferase</keyword>
<dbReference type="GO" id="GO:0003830">
    <property type="term" value="F:beta-1,4-mannosylglycoprotein 4-beta-N-acetylglucosaminyltransferase activity"/>
    <property type="evidence" value="ECO:0007669"/>
    <property type="project" value="InterPro"/>
</dbReference>
<dbReference type="Pfam" id="PF04724">
    <property type="entry name" value="Glyco_transf_17"/>
    <property type="match status" value="3"/>
</dbReference>
<accession>A0A0C2FH08</accession>
<protein>
    <submittedName>
        <fullName evidence="1">Beta-1,4-mannosyl-glycoprotein beta-1,4-N-acetylglucosaminyltransferase</fullName>
    </submittedName>
</protein>
<keyword evidence="2" id="KW-1185">Reference proteome</keyword>
<dbReference type="OrthoDB" id="6474464at2759"/>
<evidence type="ECO:0000313" key="2">
    <source>
        <dbReference type="Proteomes" id="UP000031575"/>
    </source>
</evidence>
<name>A0A0C2FH08_9PEZI</name>
<evidence type="ECO:0000313" key="1">
    <source>
        <dbReference type="EMBL" id="KIH90378.1"/>
    </source>
</evidence>
<dbReference type="Proteomes" id="UP000031575">
    <property type="component" value="Unassembled WGS sequence"/>
</dbReference>
<dbReference type="VEuPathDB" id="FungiDB:SPBR_00705"/>
<dbReference type="PANTHER" id="PTHR12224:SF0">
    <property type="entry name" value="BETA-1,4-MANNOSYL-GLYCOPROTEIN 4-BETA-N-ACETYLGLUCOSAMINYLTRANSFERASE"/>
    <property type="match status" value="1"/>
</dbReference>
<organism evidence="1 2">
    <name type="scientific">Sporothrix brasiliensis 5110</name>
    <dbReference type="NCBI Taxonomy" id="1398154"/>
    <lineage>
        <taxon>Eukaryota</taxon>
        <taxon>Fungi</taxon>
        <taxon>Dikarya</taxon>
        <taxon>Ascomycota</taxon>
        <taxon>Pezizomycotina</taxon>
        <taxon>Sordariomycetes</taxon>
        <taxon>Sordariomycetidae</taxon>
        <taxon>Ophiostomatales</taxon>
        <taxon>Ophiostomataceae</taxon>
        <taxon>Sporothrix</taxon>
    </lineage>
</organism>
<dbReference type="EMBL" id="AWTV01000008">
    <property type="protein sequence ID" value="KIH90378.1"/>
    <property type="molecule type" value="Genomic_DNA"/>
</dbReference>
<dbReference type="GO" id="GO:0016020">
    <property type="term" value="C:membrane"/>
    <property type="evidence" value="ECO:0007669"/>
    <property type="project" value="InterPro"/>
</dbReference>
<dbReference type="GO" id="GO:0006044">
    <property type="term" value="P:N-acetylglucosamine metabolic process"/>
    <property type="evidence" value="ECO:0007669"/>
    <property type="project" value="TreeGrafter"/>
</dbReference>
<dbReference type="GeneID" id="63673945"/>
<dbReference type="AlphaFoldDB" id="A0A0C2FH08"/>
<reference evidence="1 2" key="1">
    <citation type="journal article" date="2014" name="BMC Genomics">
        <title>Comparative genomics of the major fungal agents of human and animal Sporotrichosis: Sporothrix schenckii and Sporothrix brasiliensis.</title>
        <authorList>
            <person name="Teixeira M.M."/>
            <person name="de Almeida L.G."/>
            <person name="Kubitschek-Barreira P."/>
            <person name="Alves F.L."/>
            <person name="Kioshima E.S."/>
            <person name="Abadio A.K."/>
            <person name="Fernandes L."/>
            <person name="Derengowski L.S."/>
            <person name="Ferreira K.S."/>
            <person name="Souza R.C."/>
            <person name="Ruiz J.C."/>
            <person name="de Andrade N.C."/>
            <person name="Paes H.C."/>
            <person name="Nicola A.M."/>
            <person name="Albuquerque P."/>
            <person name="Gerber A.L."/>
            <person name="Martins V.P."/>
            <person name="Peconick L.D."/>
            <person name="Neto A.V."/>
            <person name="Chaucanez C.B."/>
            <person name="Silva P.A."/>
            <person name="Cunha O.L."/>
            <person name="de Oliveira F.F."/>
            <person name="dos Santos T.C."/>
            <person name="Barros A.L."/>
            <person name="Soares M.A."/>
            <person name="de Oliveira L.M."/>
            <person name="Marini M.M."/>
            <person name="Villalobos-Duno H."/>
            <person name="Cunha M.M."/>
            <person name="de Hoog S."/>
            <person name="da Silveira J.F."/>
            <person name="Henrissat B."/>
            <person name="Nino-Vega G.A."/>
            <person name="Cisalpino P.S."/>
            <person name="Mora-Montes H.M."/>
            <person name="Almeida S.R."/>
            <person name="Stajich J.E."/>
            <person name="Lopes-Bezerra L.M."/>
            <person name="Vasconcelos A.T."/>
            <person name="Felipe M.S."/>
        </authorList>
    </citation>
    <scope>NUCLEOTIDE SEQUENCE [LARGE SCALE GENOMIC DNA]</scope>
    <source>
        <strain evidence="1 2">5110</strain>
    </source>
</reference>
<dbReference type="PANTHER" id="PTHR12224">
    <property type="entry name" value="BETA-1,4-MANNOSYL-GLYCOPROTEIN BETA-1,4-N-ACETYLGLUCOSAMINYL-TRANSFERASE"/>
    <property type="match status" value="1"/>
</dbReference>
<dbReference type="InterPro" id="IPR006813">
    <property type="entry name" value="Glyco_trans_17"/>
</dbReference>
<dbReference type="HOGENOM" id="CLU_038606_1_0_1"/>
<gene>
    <name evidence="1" type="ORF">SPBR_00705</name>
</gene>
<sequence length="411" mass="46706">MRRLMPAPFGPARAVRTFVIVLAGFIVTWCLWSSDAGPGVYDLGPAGNGGSDTGSLAAVEAVCKAHGWRPFVSRPVHGSPGRPRRIYDLCMVNAELDWLEIRLNTTFHEVDYFVIVEGAKTFTGLDKPLTIRDNWGRFAPYHQKMLYHELQYPANFNPQRAWDREDLQRNAMFLQVLGPGATVASRDTRFDHSTPGGGTPVDALPGQHDVLVVADVDEIPRPETLRALRLCQFPRRLTLRSQFYYYSFQFRHQGPEWPHPQATFYDGPGNTVLPVNLRNGDGRRGGDATSMLGRVFQLIFSPFTALARYRDTADMPNAGWHCSSCYATMGELMHKLESVSHVWMNHEFFRNRERAAHHVRLGLDLWDRKSEVYDRIANNTDVPSFLLEQPDRYRYLMNRDGESAGFADYPP</sequence>
<keyword evidence="1" id="KW-0328">Glycosyltransferase</keyword>
<proteinExistence type="predicted"/>
<comment type="caution">
    <text evidence="1">The sequence shown here is derived from an EMBL/GenBank/DDBJ whole genome shotgun (WGS) entry which is preliminary data.</text>
</comment>